<dbReference type="STRING" id="797277.SAMN05216198_2073"/>
<dbReference type="EMBL" id="LT629748">
    <property type="protein sequence ID" value="SDS49245.1"/>
    <property type="molecule type" value="Genomic_DNA"/>
</dbReference>
<dbReference type="Proteomes" id="UP000243426">
    <property type="component" value="Chromosome I"/>
</dbReference>
<reference evidence="2" key="1">
    <citation type="submission" date="2016-10" db="EMBL/GenBank/DDBJ databases">
        <authorList>
            <person name="Varghese N."/>
            <person name="Submissions S."/>
        </authorList>
    </citation>
    <scope>NUCLEOTIDE SEQUENCE [LARGE SCALE GENOMIC DNA]</scope>
    <source>
        <strain evidence="2">2SM5</strain>
    </source>
</reference>
<dbReference type="RefSeq" id="WP_090273229.1">
    <property type="nucleotide sequence ID" value="NZ_LT629748.1"/>
</dbReference>
<keyword evidence="2" id="KW-1185">Reference proteome</keyword>
<gene>
    <name evidence="1" type="ORF">SAMN05216198_2073</name>
</gene>
<organism evidence="1 2">
    <name type="scientific">Halopseudomonas litoralis</name>
    <dbReference type="NCBI Taxonomy" id="797277"/>
    <lineage>
        <taxon>Bacteria</taxon>
        <taxon>Pseudomonadati</taxon>
        <taxon>Pseudomonadota</taxon>
        <taxon>Gammaproteobacteria</taxon>
        <taxon>Pseudomonadales</taxon>
        <taxon>Pseudomonadaceae</taxon>
        <taxon>Halopseudomonas</taxon>
    </lineage>
</organism>
<protein>
    <recommendedName>
        <fullName evidence="3">Phage tail protein</fullName>
    </recommendedName>
</protein>
<proteinExistence type="predicted"/>
<name>A0A1H1SMN8_9GAMM</name>
<dbReference type="AlphaFoldDB" id="A0A1H1SMN8"/>
<evidence type="ECO:0000313" key="2">
    <source>
        <dbReference type="Proteomes" id="UP000243426"/>
    </source>
</evidence>
<accession>A0A1H1SMN8</accession>
<sequence>MIVYQYDAAGIYQGQTEADESPLEPGVWLMPARTTAVAPPDDVPEGHRPRWNGVRWDLINQPRPKGGDPVAKLAAFLADNPDVAALLSQD</sequence>
<evidence type="ECO:0008006" key="3">
    <source>
        <dbReference type="Google" id="ProtNLM"/>
    </source>
</evidence>
<dbReference type="OrthoDB" id="6692826at2"/>
<evidence type="ECO:0000313" key="1">
    <source>
        <dbReference type="EMBL" id="SDS49245.1"/>
    </source>
</evidence>